<reference evidence="2 3" key="1">
    <citation type="submission" date="2021-07" db="EMBL/GenBank/DDBJ databases">
        <title>The Aristolochia fimbriata genome: insights into angiosperm evolution, floral development and chemical biosynthesis.</title>
        <authorList>
            <person name="Jiao Y."/>
        </authorList>
    </citation>
    <scope>NUCLEOTIDE SEQUENCE [LARGE SCALE GENOMIC DNA]</scope>
    <source>
        <strain evidence="2">IBCAS-2021</strain>
        <tissue evidence="2">Leaf</tissue>
    </source>
</reference>
<gene>
    <name evidence="2" type="ORF">H6P81_003945</name>
</gene>
<proteinExistence type="predicted"/>
<comment type="caution">
    <text evidence="2">The sequence shown here is derived from an EMBL/GenBank/DDBJ whole genome shotgun (WGS) entry which is preliminary data.</text>
</comment>
<evidence type="ECO:0000313" key="3">
    <source>
        <dbReference type="Proteomes" id="UP000825729"/>
    </source>
</evidence>
<sequence length="98" mass="10749">MVSQSDHHLAKIGKEGFDLVDELRRKKIKNGSSASTKSTAPPRQAHVHDKVVHTTTAEAVVMEPPVTYSRSGCSFMCLLLLLPGDRVPLLCRQALIIN</sequence>
<feature type="region of interest" description="Disordered" evidence="1">
    <location>
        <begin position="28"/>
        <end position="47"/>
    </location>
</feature>
<accession>A0AAV7FHJ9</accession>
<protein>
    <submittedName>
        <fullName evidence="2">Uncharacterized protein</fullName>
    </submittedName>
</protein>
<dbReference type="AlphaFoldDB" id="A0AAV7FHJ9"/>
<feature type="compositionally biased region" description="Polar residues" evidence="1">
    <location>
        <begin position="30"/>
        <end position="41"/>
    </location>
</feature>
<organism evidence="2 3">
    <name type="scientific">Aristolochia fimbriata</name>
    <name type="common">White veined hardy Dutchman's pipe vine</name>
    <dbReference type="NCBI Taxonomy" id="158543"/>
    <lineage>
        <taxon>Eukaryota</taxon>
        <taxon>Viridiplantae</taxon>
        <taxon>Streptophyta</taxon>
        <taxon>Embryophyta</taxon>
        <taxon>Tracheophyta</taxon>
        <taxon>Spermatophyta</taxon>
        <taxon>Magnoliopsida</taxon>
        <taxon>Magnoliidae</taxon>
        <taxon>Piperales</taxon>
        <taxon>Aristolochiaceae</taxon>
        <taxon>Aristolochia</taxon>
    </lineage>
</organism>
<keyword evidence="3" id="KW-1185">Reference proteome</keyword>
<dbReference type="Proteomes" id="UP000825729">
    <property type="component" value="Unassembled WGS sequence"/>
</dbReference>
<dbReference type="EMBL" id="JAINDJ010000002">
    <property type="protein sequence ID" value="KAG9459437.1"/>
    <property type="molecule type" value="Genomic_DNA"/>
</dbReference>
<evidence type="ECO:0000313" key="2">
    <source>
        <dbReference type="EMBL" id="KAG9459437.1"/>
    </source>
</evidence>
<evidence type="ECO:0000256" key="1">
    <source>
        <dbReference type="SAM" id="MobiDB-lite"/>
    </source>
</evidence>
<name>A0AAV7FHJ9_ARIFI</name>